<dbReference type="AlphaFoldDB" id="A0A2H1WLT1"/>
<sequence>MYGSVVKSCSEFALFGVTFLVPEIPIYPELVPHIVGDVHSNVGQPPDYTSNSFTKTTKIGTLEQNSPLLGRSAYPFFLKGENHPMTSSPAIGRIVRFLLTKNHPVPSPAFHVVAPVNPLGSPQLRIRRQPYRAQSVILLVTLPYPILDLT</sequence>
<protein>
    <submittedName>
        <fullName evidence="1">SFRICE_033783</fullName>
    </submittedName>
</protein>
<evidence type="ECO:0000313" key="1">
    <source>
        <dbReference type="EMBL" id="SOQ54035.1"/>
    </source>
</evidence>
<reference evidence="1" key="1">
    <citation type="submission" date="2016-07" db="EMBL/GenBank/DDBJ databases">
        <authorList>
            <person name="Bretaudeau A."/>
        </authorList>
    </citation>
    <scope>NUCLEOTIDE SEQUENCE</scope>
    <source>
        <strain evidence="1">Rice</strain>
        <tissue evidence="1">Whole body</tissue>
    </source>
</reference>
<organism evidence="1">
    <name type="scientific">Spodoptera frugiperda</name>
    <name type="common">Fall armyworm</name>
    <dbReference type="NCBI Taxonomy" id="7108"/>
    <lineage>
        <taxon>Eukaryota</taxon>
        <taxon>Metazoa</taxon>
        <taxon>Ecdysozoa</taxon>
        <taxon>Arthropoda</taxon>
        <taxon>Hexapoda</taxon>
        <taxon>Insecta</taxon>
        <taxon>Pterygota</taxon>
        <taxon>Neoptera</taxon>
        <taxon>Endopterygota</taxon>
        <taxon>Lepidoptera</taxon>
        <taxon>Glossata</taxon>
        <taxon>Ditrysia</taxon>
        <taxon>Noctuoidea</taxon>
        <taxon>Noctuidae</taxon>
        <taxon>Amphipyrinae</taxon>
        <taxon>Spodoptera</taxon>
    </lineage>
</organism>
<name>A0A2H1WLT1_SPOFR</name>
<dbReference type="EMBL" id="ODYU01009533">
    <property type="protein sequence ID" value="SOQ54035.1"/>
    <property type="molecule type" value="Genomic_DNA"/>
</dbReference>
<accession>A0A2H1WLT1</accession>
<gene>
    <name evidence="1" type="ORF">SFRICE_033783</name>
</gene>
<proteinExistence type="predicted"/>